<feature type="transmembrane region" description="Helical" evidence="10">
    <location>
        <begin position="328"/>
        <end position="345"/>
    </location>
</feature>
<evidence type="ECO:0000256" key="6">
    <source>
        <dbReference type="ARBA" id="ARBA00023136"/>
    </source>
</evidence>
<dbReference type="Gene3D" id="1.20.1250.20">
    <property type="entry name" value="MFS general substrate transporter like domains"/>
    <property type="match status" value="1"/>
</dbReference>
<keyword evidence="13" id="KW-1185">Reference proteome</keyword>
<keyword evidence="5 10" id="KW-1133">Transmembrane helix</keyword>
<dbReference type="PROSITE" id="PS50850">
    <property type="entry name" value="MFS"/>
    <property type="match status" value="1"/>
</dbReference>
<feature type="transmembrane region" description="Helical" evidence="10">
    <location>
        <begin position="387"/>
        <end position="411"/>
    </location>
</feature>
<keyword evidence="4 10" id="KW-0812">Transmembrane</keyword>
<feature type="transmembrane region" description="Helical" evidence="10">
    <location>
        <begin position="105"/>
        <end position="123"/>
    </location>
</feature>
<dbReference type="PANTHER" id="PTHR48022:SF64">
    <property type="entry name" value="MAJOR FACILITATOR SUPERFAMILY (MFS) PROFILE DOMAIN-CONTAINING PROTEIN"/>
    <property type="match status" value="1"/>
</dbReference>
<evidence type="ECO:0000259" key="11">
    <source>
        <dbReference type="PROSITE" id="PS50850"/>
    </source>
</evidence>
<dbReference type="EMBL" id="ML170164">
    <property type="protein sequence ID" value="TDL25203.1"/>
    <property type="molecule type" value="Genomic_DNA"/>
</dbReference>
<dbReference type="GO" id="GO:0016020">
    <property type="term" value="C:membrane"/>
    <property type="evidence" value="ECO:0007669"/>
    <property type="project" value="UniProtKB-SubCell"/>
</dbReference>
<dbReference type="OrthoDB" id="6133115at2759"/>
<dbReference type="InterPro" id="IPR050360">
    <property type="entry name" value="MFS_Sugar_Transporters"/>
</dbReference>
<feature type="transmembrane region" description="Helical" evidence="10">
    <location>
        <begin position="452"/>
        <end position="471"/>
    </location>
</feature>
<evidence type="ECO:0000313" key="12">
    <source>
        <dbReference type="EMBL" id="TDL25203.1"/>
    </source>
</evidence>
<feature type="transmembrane region" description="Helical" evidence="10">
    <location>
        <begin position="288"/>
        <end position="308"/>
    </location>
</feature>
<dbReference type="PANTHER" id="PTHR48022">
    <property type="entry name" value="PLASTIDIC GLUCOSE TRANSPORTER 4"/>
    <property type="match status" value="1"/>
</dbReference>
<protein>
    <submittedName>
        <fullName evidence="12">Hexose transporter</fullName>
    </submittedName>
</protein>
<organism evidence="12 13">
    <name type="scientific">Rickenella mellea</name>
    <dbReference type="NCBI Taxonomy" id="50990"/>
    <lineage>
        <taxon>Eukaryota</taxon>
        <taxon>Fungi</taxon>
        <taxon>Dikarya</taxon>
        <taxon>Basidiomycota</taxon>
        <taxon>Agaricomycotina</taxon>
        <taxon>Agaricomycetes</taxon>
        <taxon>Hymenochaetales</taxon>
        <taxon>Rickenellaceae</taxon>
        <taxon>Rickenella</taxon>
    </lineage>
</organism>
<dbReference type="InterPro" id="IPR005828">
    <property type="entry name" value="MFS_sugar_transport-like"/>
</dbReference>
<keyword evidence="3 8" id="KW-0813">Transport</keyword>
<evidence type="ECO:0000256" key="8">
    <source>
        <dbReference type="RuleBase" id="RU003346"/>
    </source>
</evidence>
<evidence type="ECO:0000256" key="3">
    <source>
        <dbReference type="ARBA" id="ARBA00022448"/>
    </source>
</evidence>
<dbReference type="PROSITE" id="PS00216">
    <property type="entry name" value="SUGAR_TRANSPORT_1"/>
    <property type="match status" value="1"/>
</dbReference>
<accession>A0A4Y7QC03</accession>
<evidence type="ECO:0000256" key="2">
    <source>
        <dbReference type="ARBA" id="ARBA00010992"/>
    </source>
</evidence>
<feature type="transmembrane region" description="Helical" evidence="10">
    <location>
        <begin position="171"/>
        <end position="189"/>
    </location>
</feature>
<keyword evidence="6 10" id="KW-0472">Membrane</keyword>
<dbReference type="Proteomes" id="UP000294933">
    <property type="component" value="Unassembled WGS sequence"/>
</dbReference>
<proteinExistence type="inferred from homology"/>
<gene>
    <name evidence="12" type="ORF">BD410DRAFT_630705</name>
</gene>
<dbReference type="InterPro" id="IPR003663">
    <property type="entry name" value="Sugar/inositol_transpt"/>
</dbReference>
<evidence type="ECO:0000256" key="10">
    <source>
        <dbReference type="SAM" id="Phobius"/>
    </source>
</evidence>
<dbReference type="VEuPathDB" id="FungiDB:BD410DRAFT_630705"/>
<dbReference type="FunFam" id="1.20.1250.20:FF:000117">
    <property type="entry name" value="MFS hexose transporter"/>
    <property type="match status" value="1"/>
</dbReference>
<name>A0A4Y7QC03_9AGAM</name>
<dbReference type="NCBIfam" id="TIGR00879">
    <property type="entry name" value="SP"/>
    <property type="match status" value="1"/>
</dbReference>
<dbReference type="SUPFAM" id="SSF103473">
    <property type="entry name" value="MFS general substrate transporter"/>
    <property type="match status" value="1"/>
</dbReference>
<dbReference type="STRING" id="50990.A0A4Y7QC03"/>
<dbReference type="InterPro" id="IPR020846">
    <property type="entry name" value="MFS_dom"/>
</dbReference>
<feature type="transmembrane region" description="Helical" evidence="10">
    <location>
        <begin position="129"/>
        <end position="151"/>
    </location>
</feature>
<feature type="transmembrane region" description="Helical" evidence="10">
    <location>
        <begin position="31"/>
        <end position="50"/>
    </location>
</feature>
<dbReference type="InterPro" id="IPR036259">
    <property type="entry name" value="MFS_trans_sf"/>
</dbReference>
<evidence type="ECO:0000256" key="7">
    <source>
        <dbReference type="ARBA" id="ARBA00049119"/>
    </source>
</evidence>
<evidence type="ECO:0000256" key="1">
    <source>
        <dbReference type="ARBA" id="ARBA00004141"/>
    </source>
</evidence>
<feature type="domain" description="Major facilitator superfamily (MFS) profile" evidence="11">
    <location>
        <begin position="37"/>
        <end position="475"/>
    </location>
</feature>
<sequence length="530" mass="58338">MGAGGIAISGGTAGWAHLIDPNRKWYNNARLITLNAWVVLFLITSSTNGYDGSMMNSLQSLTQWESAFHHPSGGMLGLLNAIQNIGSLAAYPFSPYLADGLGRRPAVFFGASIMCAATALQTASQSVNMFIGARFLIGFGLTFAATAAPMLVSEISYPPYRAPLTSMYNSLWYSGAIVAAWTTFGTFKIPTSWAWRVPSALQGLPSVIQVALVLFAPESPRWLVSKGREAQALETLAYYHADGNDQDPLVQYEFEEIKAAIDFDRTVAANVGWKSFLTKSGNRKRMRIIIAIAFFSQWSGNGLVSYYLNAVFTTIGITDPTIQLLINGILQIWNLSFAITASFLVDKLGRRYLFLTSCCGMLLFFTLQTVCSALYAHTQSKSAAHAVIAFIFLFYASYDIAFTPLIVSYTVEILPYAIRAKGFTIFNFSISLSLIFNQYVNPIALKKLQWKYYLVYVAWLAFELVYCYIFVVETKNRTLEETAALFDGEEALDHIAHNAVAHLGGGEVRDEASEKGSGSYANPQELVSKA</sequence>
<dbReference type="InterPro" id="IPR005829">
    <property type="entry name" value="Sugar_transporter_CS"/>
</dbReference>
<reference evidence="12 13" key="1">
    <citation type="submission" date="2018-06" db="EMBL/GenBank/DDBJ databases">
        <title>A transcriptomic atlas of mushroom development highlights an independent origin of complex multicellularity.</title>
        <authorList>
            <consortium name="DOE Joint Genome Institute"/>
            <person name="Krizsan K."/>
            <person name="Almasi E."/>
            <person name="Merenyi Z."/>
            <person name="Sahu N."/>
            <person name="Viragh M."/>
            <person name="Koszo T."/>
            <person name="Mondo S."/>
            <person name="Kiss B."/>
            <person name="Balint B."/>
            <person name="Kues U."/>
            <person name="Barry K."/>
            <person name="Hegedus J.C."/>
            <person name="Henrissat B."/>
            <person name="Johnson J."/>
            <person name="Lipzen A."/>
            <person name="Ohm R."/>
            <person name="Nagy I."/>
            <person name="Pangilinan J."/>
            <person name="Yan J."/>
            <person name="Xiong Y."/>
            <person name="Grigoriev I.V."/>
            <person name="Hibbett D.S."/>
            <person name="Nagy L.G."/>
        </authorList>
    </citation>
    <scope>NUCLEOTIDE SEQUENCE [LARGE SCALE GENOMIC DNA]</scope>
    <source>
        <strain evidence="12 13">SZMC22713</strain>
    </source>
</reference>
<dbReference type="GO" id="GO:0005351">
    <property type="term" value="F:carbohydrate:proton symporter activity"/>
    <property type="evidence" value="ECO:0007669"/>
    <property type="project" value="TreeGrafter"/>
</dbReference>
<comment type="catalytic activity">
    <reaction evidence="7">
        <text>myo-inositol(out) + H(+)(out) = myo-inositol(in) + H(+)(in)</text>
        <dbReference type="Rhea" id="RHEA:60364"/>
        <dbReference type="ChEBI" id="CHEBI:15378"/>
        <dbReference type="ChEBI" id="CHEBI:17268"/>
    </reaction>
</comment>
<evidence type="ECO:0000256" key="4">
    <source>
        <dbReference type="ARBA" id="ARBA00022692"/>
    </source>
</evidence>
<feature type="transmembrane region" description="Helical" evidence="10">
    <location>
        <begin position="423"/>
        <end position="440"/>
    </location>
</feature>
<evidence type="ECO:0000256" key="9">
    <source>
        <dbReference type="SAM" id="MobiDB-lite"/>
    </source>
</evidence>
<comment type="subcellular location">
    <subcellularLocation>
        <location evidence="1">Membrane</location>
        <topology evidence="1">Multi-pass membrane protein</topology>
    </subcellularLocation>
</comment>
<feature type="transmembrane region" description="Helical" evidence="10">
    <location>
        <begin position="352"/>
        <end position="375"/>
    </location>
</feature>
<dbReference type="AlphaFoldDB" id="A0A4Y7QC03"/>
<comment type="similarity">
    <text evidence="2 8">Belongs to the major facilitator superfamily. Sugar transporter (TC 2.A.1.1) family.</text>
</comment>
<dbReference type="Pfam" id="PF00083">
    <property type="entry name" value="Sugar_tr"/>
    <property type="match status" value="1"/>
</dbReference>
<feature type="region of interest" description="Disordered" evidence="9">
    <location>
        <begin position="509"/>
        <end position="530"/>
    </location>
</feature>
<evidence type="ECO:0000256" key="5">
    <source>
        <dbReference type="ARBA" id="ARBA00022989"/>
    </source>
</evidence>
<evidence type="ECO:0000313" key="13">
    <source>
        <dbReference type="Proteomes" id="UP000294933"/>
    </source>
</evidence>